<evidence type="ECO:0000313" key="2">
    <source>
        <dbReference type="Proteomes" id="UP000274601"/>
    </source>
</evidence>
<protein>
    <submittedName>
        <fullName evidence="1">Uncharacterized protein</fullName>
    </submittedName>
</protein>
<proteinExistence type="predicted"/>
<sequence>MMEKIEEPVADAVVRWHPAEQGGRRTGPPTAPVYMATAVFVLGGDDEVRPGWPGSAEQFSILLQKIGEFEDDIWTCLVGFLVPESVRPHLHPGATLLVLEGPHTVATARITTVLLPEGVE</sequence>
<dbReference type="Proteomes" id="UP000274601">
    <property type="component" value="Unassembled WGS sequence"/>
</dbReference>
<keyword evidence="2" id="KW-1185">Reference proteome</keyword>
<evidence type="ECO:0000313" key="1">
    <source>
        <dbReference type="EMBL" id="RKS76906.1"/>
    </source>
</evidence>
<comment type="caution">
    <text evidence="1">The sequence shown here is derived from an EMBL/GenBank/DDBJ whole genome shotgun (WGS) entry which is preliminary data.</text>
</comment>
<organism evidence="1 2">
    <name type="scientific">Actinomadura pelletieri DSM 43383</name>
    <dbReference type="NCBI Taxonomy" id="1120940"/>
    <lineage>
        <taxon>Bacteria</taxon>
        <taxon>Bacillati</taxon>
        <taxon>Actinomycetota</taxon>
        <taxon>Actinomycetes</taxon>
        <taxon>Streptosporangiales</taxon>
        <taxon>Thermomonosporaceae</taxon>
        <taxon>Actinomadura</taxon>
    </lineage>
</organism>
<dbReference type="RefSeq" id="WP_121434638.1">
    <property type="nucleotide sequence ID" value="NZ_RBWU01000002.1"/>
</dbReference>
<reference evidence="1 2" key="1">
    <citation type="submission" date="2018-10" db="EMBL/GenBank/DDBJ databases">
        <title>Genomic Encyclopedia of Archaeal and Bacterial Type Strains, Phase II (KMG-II): from individual species to whole genera.</title>
        <authorList>
            <person name="Goeker M."/>
        </authorList>
    </citation>
    <scope>NUCLEOTIDE SEQUENCE [LARGE SCALE GENOMIC DNA]</scope>
    <source>
        <strain evidence="1 2">DSM 43383</strain>
    </source>
</reference>
<gene>
    <name evidence="1" type="ORF">BZB76_2273</name>
</gene>
<dbReference type="EMBL" id="RBWU01000002">
    <property type="protein sequence ID" value="RKS76906.1"/>
    <property type="molecule type" value="Genomic_DNA"/>
</dbReference>
<accession>A0A495QTQ7</accession>
<dbReference type="OrthoDB" id="2664564at2"/>
<dbReference type="AlphaFoldDB" id="A0A495QTQ7"/>
<name>A0A495QTQ7_9ACTN</name>